<dbReference type="InterPro" id="IPR000792">
    <property type="entry name" value="Tscrpt_reg_LuxR_C"/>
</dbReference>
<organism evidence="2 3">
    <name type="scientific">Allokutzneria multivorans</name>
    <dbReference type="NCBI Taxonomy" id="1142134"/>
    <lineage>
        <taxon>Bacteria</taxon>
        <taxon>Bacillati</taxon>
        <taxon>Actinomycetota</taxon>
        <taxon>Actinomycetes</taxon>
        <taxon>Pseudonocardiales</taxon>
        <taxon>Pseudonocardiaceae</taxon>
        <taxon>Allokutzneria</taxon>
    </lineage>
</organism>
<proteinExistence type="predicted"/>
<dbReference type="SMART" id="SM00421">
    <property type="entry name" value="HTH_LUXR"/>
    <property type="match status" value="1"/>
</dbReference>
<dbReference type="RefSeq" id="WP_344881157.1">
    <property type="nucleotide sequence ID" value="NZ_BAABAL010000019.1"/>
</dbReference>
<dbReference type="InterPro" id="IPR036388">
    <property type="entry name" value="WH-like_DNA-bd_sf"/>
</dbReference>
<gene>
    <name evidence="2" type="ORF">GCM10022247_56600</name>
</gene>
<name>A0ABP7TE62_9PSEU</name>
<evidence type="ECO:0000313" key="2">
    <source>
        <dbReference type="EMBL" id="GAA4024861.1"/>
    </source>
</evidence>
<comment type="caution">
    <text evidence="2">The sequence shown here is derived from an EMBL/GenBank/DDBJ whole genome shotgun (WGS) entry which is preliminary data.</text>
</comment>
<protein>
    <submittedName>
        <fullName evidence="2">LuxR C-terminal-related transcriptional regulator</fullName>
    </submittedName>
</protein>
<keyword evidence="3" id="KW-1185">Reference proteome</keyword>
<accession>A0ABP7TE62</accession>
<dbReference type="Proteomes" id="UP001501747">
    <property type="component" value="Unassembled WGS sequence"/>
</dbReference>
<reference evidence="3" key="1">
    <citation type="journal article" date="2019" name="Int. J. Syst. Evol. Microbiol.">
        <title>The Global Catalogue of Microorganisms (GCM) 10K type strain sequencing project: providing services to taxonomists for standard genome sequencing and annotation.</title>
        <authorList>
            <consortium name="The Broad Institute Genomics Platform"/>
            <consortium name="The Broad Institute Genome Sequencing Center for Infectious Disease"/>
            <person name="Wu L."/>
            <person name="Ma J."/>
        </authorList>
    </citation>
    <scope>NUCLEOTIDE SEQUENCE [LARGE SCALE GENOMIC DNA]</scope>
    <source>
        <strain evidence="3">JCM 17342</strain>
    </source>
</reference>
<dbReference type="SUPFAM" id="SSF46894">
    <property type="entry name" value="C-terminal effector domain of the bipartite response regulators"/>
    <property type="match status" value="1"/>
</dbReference>
<dbReference type="Gene3D" id="1.10.10.10">
    <property type="entry name" value="Winged helix-like DNA-binding domain superfamily/Winged helix DNA-binding domain"/>
    <property type="match status" value="1"/>
</dbReference>
<evidence type="ECO:0000313" key="3">
    <source>
        <dbReference type="Proteomes" id="UP001501747"/>
    </source>
</evidence>
<evidence type="ECO:0000259" key="1">
    <source>
        <dbReference type="SMART" id="SM00421"/>
    </source>
</evidence>
<feature type="domain" description="HTH luxR-type" evidence="1">
    <location>
        <begin position="9"/>
        <end position="66"/>
    </location>
</feature>
<dbReference type="InterPro" id="IPR016032">
    <property type="entry name" value="Sig_transdc_resp-reg_C-effctor"/>
</dbReference>
<sequence length="72" mass="8000">MTQVIGEPDVTLAHEDLVLLRLLASGLPIDSVGRRMELSGRTVRRRTRAVCDHLGVSTPIEAVVWAARRRLI</sequence>
<dbReference type="EMBL" id="BAABAL010000019">
    <property type="protein sequence ID" value="GAA4024861.1"/>
    <property type="molecule type" value="Genomic_DNA"/>
</dbReference>